<evidence type="ECO:0000313" key="2">
    <source>
        <dbReference type="Proteomes" id="UP000225706"/>
    </source>
</evidence>
<dbReference type="AlphaFoldDB" id="A0A2B4RC22"/>
<dbReference type="Gene3D" id="3.10.10.10">
    <property type="entry name" value="HIV Type 1 Reverse Transcriptase, subunit A, domain 1"/>
    <property type="match status" value="1"/>
</dbReference>
<protein>
    <recommendedName>
        <fullName evidence="3">Peptidase aspartic putative domain-containing protein</fullName>
    </recommendedName>
</protein>
<keyword evidence="2" id="KW-1185">Reference proteome</keyword>
<dbReference type="InterPro" id="IPR043502">
    <property type="entry name" value="DNA/RNA_pol_sf"/>
</dbReference>
<proteinExistence type="predicted"/>
<dbReference type="InterPro" id="IPR008042">
    <property type="entry name" value="Retrotrans_Pao"/>
</dbReference>
<dbReference type="PANTHER" id="PTHR47331">
    <property type="entry name" value="PHD-TYPE DOMAIN-CONTAINING PROTEIN"/>
    <property type="match status" value="1"/>
</dbReference>
<dbReference type="EMBL" id="LSMT01000884">
    <property type="protein sequence ID" value="PFX13845.1"/>
    <property type="molecule type" value="Genomic_DNA"/>
</dbReference>
<name>A0A2B4RC22_STYPI</name>
<dbReference type="STRING" id="50429.A0A2B4RC22"/>
<sequence length="683" mass="78040">MVHHRDRPHVEVSVYALLDDGSDSTFVTNSTLKELGLEGTEVSLKLNTMHGKESIPAQKVEGLVVQRLDRQTVIKLPKAYSRESIPARRNQIPTPEIASKWRHLTKIKDEIPPVQHDVEVGLLIGCNCPKALKPQEVILGNDNDPYAVRTKLGWGIIGPVSPSSLDNEDDASFCHRIVTCEVGNTRRDGKFVVDNQTKEVINPFEVRRMFELDFSEQYHHVKEFSQEDLKFLEIVKHGISLQDGHYEMPLPMKDRNPLLPNNRAMAWNRLKPLKKRLESSETYRQHYVDFMNKVMDNGYAERVPEQEVTDTGRKSIWYIPHHGVYHPKKPNKIRVVFDCSAQYQGQSLNSQLLQGPDLTNSLTGVLYRFRRESIALMCDIEAMFYQVRVPPEDRDLLRFLWWENGDTSREPQEYRMTVHLFGATSSPGCSNFALKATADDNEAAVGSAAADFLRRDFYVDDGLKSVASVEEAVELVKDIKEMCKRGGFNLHKFTSNRKEVIQQIPVSDRAEGIKDLDFSREHLPMERALGVQWCIESDTFNFTISLRDRPCTRRGILSTISSIYDPLGFVAPVLLEGKTILQELCRNNAGWDDPVPNDVRSKWFIWKAELEELQNFAIPRCYKPIDFGRVIKAEIHHFSDASFKGYGQCSYLRLILGYSGRLSLLSAAVICENYVHYDEGMSL</sequence>
<dbReference type="Pfam" id="PF05380">
    <property type="entry name" value="Peptidase_A17"/>
    <property type="match status" value="1"/>
</dbReference>
<accession>A0A2B4RC22</accession>
<dbReference type="CDD" id="cd01644">
    <property type="entry name" value="RT_pepA17"/>
    <property type="match status" value="1"/>
</dbReference>
<dbReference type="Proteomes" id="UP000225706">
    <property type="component" value="Unassembled WGS sequence"/>
</dbReference>
<evidence type="ECO:0000313" key="1">
    <source>
        <dbReference type="EMBL" id="PFX13845.1"/>
    </source>
</evidence>
<gene>
    <name evidence="1" type="ORF">AWC38_SpisGene22037</name>
</gene>
<reference evidence="2" key="1">
    <citation type="journal article" date="2017" name="bioRxiv">
        <title>Comparative analysis of the genomes of Stylophora pistillata and Acropora digitifera provides evidence for extensive differences between species of corals.</title>
        <authorList>
            <person name="Voolstra C.R."/>
            <person name="Li Y."/>
            <person name="Liew Y.J."/>
            <person name="Baumgarten S."/>
            <person name="Zoccola D."/>
            <person name="Flot J.-F."/>
            <person name="Tambutte S."/>
            <person name="Allemand D."/>
            <person name="Aranda M."/>
        </authorList>
    </citation>
    <scope>NUCLEOTIDE SEQUENCE [LARGE SCALE GENOMIC DNA]</scope>
</reference>
<dbReference type="PANTHER" id="PTHR47331:SF5">
    <property type="entry name" value="RIBONUCLEASE H"/>
    <property type="match status" value="1"/>
</dbReference>
<dbReference type="OrthoDB" id="5986532at2759"/>
<dbReference type="SUPFAM" id="SSF56672">
    <property type="entry name" value="DNA/RNA polymerases"/>
    <property type="match status" value="1"/>
</dbReference>
<organism evidence="1 2">
    <name type="scientific">Stylophora pistillata</name>
    <name type="common">Smooth cauliflower coral</name>
    <dbReference type="NCBI Taxonomy" id="50429"/>
    <lineage>
        <taxon>Eukaryota</taxon>
        <taxon>Metazoa</taxon>
        <taxon>Cnidaria</taxon>
        <taxon>Anthozoa</taxon>
        <taxon>Hexacorallia</taxon>
        <taxon>Scleractinia</taxon>
        <taxon>Astrocoeniina</taxon>
        <taxon>Pocilloporidae</taxon>
        <taxon>Stylophora</taxon>
    </lineage>
</organism>
<evidence type="ECO:0008006" key="3">
    <source>
        <dbReference type="Google" id="ProtNLM"/>
    </source>
</evidence>
<dbReference type="Gene3D" id="3.30.70.270">
    <property type="match status" value="1"/>
</dbReference>
<dbReference type="InterPro" id="IPR043128">
    <property type="entry name" value="Rev_trsase/Diguanyl_cyclase"/>
</dbReference>
<comment type="caution">
    <text evidence="1">The sequence shown here is derived from an EMBL/GenBank/DDBJ whole genome shotgun (WGS) entry which is preliminary data.</text>
</comment>